<evidence type="ECO:0000256" key="2">
    <source>
        <dbReference type="SAM" id="SignalP"/>
    </source>
</evidence>
<dbReference type="SUPFAM" id="SSF52833">
    <property type="entry name" value="Thioredoxin-like"/>
    <property type="match status" value="1"/>
</dbReference>
<gene>
    <name evidence="4" type="primary">trxA_1</name>
    <name evidence="4" type="ORF">Pla175_19630</name>
</gene>
<proteinExistence type="predicted"/>
<dbReference type="Pfam" id="PF00085">
    <property type="entry name" value="Thioredoxin"/>
    <property type="match status" value="1"/>
</dbReference>
<keyword evidence="1" id="KW-0676">Redox-active center</keyword>
<dbReference type="KEGG" id="pnd:Pla175_19630"/>
<name>A0A518DAV7_9BACT</name>
<dbReference type="AlphaFoldDB" id="A0A518DAV7"/>
<evidence type="ECO:0000313" key="4">
    <source>
        <dbReference type="EMBL" id="QDU88583.1"/>
    </source>
</evidence>
<evidence type="ECO:0000313" key="5">
    <source>
        <dbReference type="Proteomes" id="UP000317429"/>
    </source>
</evidence>
<evidence type="ECO:0000259" key="3">
    <source>
        <dbReference type="PROSITE" id="PS51352"/>
    </source>
</evidence>
<sequence length="396" mass="41111" precursor="true">MLAIRSCSALTLLFASALAVAQSPTGGIPWAKNIEDARAAAKSSGKPVLVHFWTPTCGPCKVLDKNVFAIPQVGQAVGQMVVPVKVNASEEMGLAEQYGVTRVPTDVLVSPDGAVIERFVSPATPMDYVGKITQAVGAYRTQAGAAYQAAANQSPYGGVVNEAYAQLQVPAPKMAAVAAEADRYATQAQGAAANPYAAWQTGAGAPSASGPAPAAAQAAPAAAVAAAPQQNFAGQPAPAVVVNAAANPVAQAPAAEAPTTAPTQVAAVQLPPGSPPLGFDGFCPVTMKRDWKWVPGDVQFGAIHRGRTYLFSNGAARDEFLRQPDTYSPAMSGMDPVLAIDNGQAVPGVRKHALEYAGSFYWFSSEETLNQFWNNAPRYSEGVRQAMTASQDRVTR</sequence>
<keyword evidence="5" id="KW-1185">Reference proteome</keyword>
<feature type="chain" id="PRO_5021807518" evidence="2">
    <location>
        <begin position="22"/>
        <end position="396"/>
    </location>
</feature>
<organism evidence="4 5">
    <name type="scientific">Pirellulimonas nuda</name>
    <dbReference type="NCBI Taxonomy" id="2528009"/>
    <lineage>
        <taxon>Bacteria</taxon>
        <taxon>Pseudomonadati</taxon>
        <taxon>Planctomycetota</taxon>
        <taxon>Planctomycetia</taxon>
        <taxon>Pirellulales</taxon>
        <taxon>Lacipirellulaceae</taxon>
        <taxon>Pirellulimonas</taxon>
    </lineage>
</organism>
<reference evidence="4 5" key="1">
    <citation type="submission" date="2019-02" db="EMBL/GenBank/DDBJ databases">
        <title>Deep-cultivation of Planctomycetes and their phenomic and genomic characterization uncovers novel biology.</title>
        <authorList>
            <person name="Wiegand S."/>
            <person name="Jogler M."/>
            <person name="Boedeker C."/>
            <person name="Pinto D."/>
            <person name="Vollmers J."/>
            <person name="Rivas-Marin E."/>
            <person name="Kohn T."/>
            <person name="Peeters S.H."/>
            <person name="Heuer A."/>
            <person name="Rast P."/>
            <person name="Oberbeckmann S."/>
            <person name="Bunk B."/>
            <person name="Jeske O."/>
            <person name="Meyerdierks A."/>
            <person name="Storesund J.E."/>
            <person name="Kallscheuer N."/>
            <person name="Luecker S."/>
            <person name="Lage O.M."/>
            <person name="Pohl T."/>
            <person name="Merkel B.J."/>
            <person name="Hornburger P."/>
            <person name="Mueller R.-W."/>
            <person name="Bruemmer F."/>
            <person name="Labrenz M."/>
            <person name="Spormann A.M."/>
            <person name="Op den Camp H."/>
            <person name="Overmann J."/>
            <person name="Amann R."/>
            <person name="Jetten M.S.M."/>
            <person name="Mascher T."/>
            <person name="Medema M.H."/>
            <person name="Devos D.P."/>
            <person name="Kaster A.-K."/>
            <person name="Ovreas L."/>
            <person name="Rohde M."/>
            <person name="Galperin M.Y."/>
            <person name="Jogler C."/>
        </authorList>
    </citation>
    <scope>NUCLEOTIDE SEQUENCE [LARGE SCALE GENOMIC DNA]</scope>
    <source>
        <strain evidence="4 5">Pla175</strain>
    </source>
</reference>
<protein>
    <submittedName>
        <fullName evidence="4">Thioredoxin</fullName>
    </submittedName>
</protein>
<feature type="signal peptide" evidence="2">
    <location>
        <begin position="1"/>
        <end position="21"/>
    </location>
</feature>
<feature type="domain" description="Thioredoxin" evidence="3">
    <location>
        <begin position="9"/>
        <end position="141"/>
    </location>
</feature>
<dbReference type="Proteomes" id="UP000317429">
    <property type="component" value="Chromosome"/>
</dbReference>
<dbReference type="GO" id="GO:0045454">
    <property type="term" value="P:cell redox homeostasis"/>
    <property type="evidence" value="ECO:0007669"/>
    <property type="project" value="TreeGrafter"/>
</dbReference>
<keyword evidence="2" id="KW-0732">Signal</keyword>
<dbReference type="PANTHER" id="PTHR43601:SF3">
    <property type="entry name" value="THIOREDOXIN, MITOCHONDRIAL"/>
    <property type="match status" value="1"/>
</dbReference>
<dbReference type="PROSITE" id="PS00194">
    <property type="entry name" value="THIOREDOXIN_1"/>
    <property type="match status" value="1"/>
</dbReference>
<dbReference type="OrthoDB" id="244344at2"/>
<dbReference type="InterPro" id="IPR017937">
    <property type="entry name" value="Thioredoxin_CS"/>
</dbReference>
<dbReference type="PANTHER" id="PTHR43601">
    <property type="entry name" value="THIOREDOXIN, MITOCHONDRIAL"/>
    <property type="match status" value="1"/>
</dbReference>
<dbReference type="InterPro" id="IPR013766">
    <property type="entry name" value="Thioredoxin_domain"/>
</dbReference>
<dbReference type="PROSITE" id="PS51352">
    <property type="entry name" value="THIOREDOXIN_2"/>
    <property type="match status" value="1"/>
</dbReference>
<accession>A0A518DAV7</accession>
<dbReference type="InterPro" id="IPR036249">
    <property type="entry name" value="Thioredoxin-like_sf"/>
</dbReference>
<dbReference type="Gene3D" id="3.40.30.10">
    <property type="entry name" value="Glutaredoxin"/>
    <property type="match status" value="1"/>
</dbReference>
<dbReference type="EMBL" id="CP036291">
    <property type="protein sequence ID" value="QDU88583.1"/>
    <property type="molecule type" value="Genomic_DNA"/>
</dbReference>
<dbReference type="CDD" id="cd02947">
    <property type="entry name" value="TRX_family"/>
    <property type="match status" value="1"/>
</dbReference>
<evidence type="ECO:0000256" key="1">
    <source>
        <dbReference type="ARBA" id="ARBA00023284"/>
    </source>
</evidence>
<dbReference type="RefSeq" id="WP_145283653.1">
    <property type="nucleotide sequence ID" value="NZ_CP036291.1"/>
</dbReference>